<evidence type="ECO:0000256" key="1">
    <source>
        <dbReference type="SAM" id="MobiDB-lite"/>
    </source>
</evidence>
<organism evidence="2 3">
    <name type="scientific">Bondarzewia mesenterica</name>
    <dbReference type="NCBI Taxonomy" id="1095465"/>
    <lineage>
        <taxon>Eukaryota</taxon>
        <taxon>Fungi</taxon>
        <taxon>Dikarya</taxon>
        <taxon>Basidiomycota</taxon>
        <taxon>Agaricomycotina</taxon>
        <taxon>Agaricomycetes</taxon>
        <taxon>Russulales</taxon>
        <taxon>Bondarzewiaceae</taxon>
        <taxon>Bondarzewia</taxon>
    </lineage>
</organism>
<dbReference type="OrthoDB" id="21151at2759"/>
<gene>
    <name evidence="2" type="ORF">EW146_g4961</name>
</gene>
<feature type="region of interest" description="Disordered" evidence="1">
    <location>
        <begin position="81"/>
        <end position="122"/>
    </location>
</feature>
<evidence type="ECO:0000313" key="2">
    <source>
        <dbReference type="EMBL" id="THH15524.1"/>
    </source>
</evidence>
<dbReference type="Proteomes" id="UP000310158">
    <property type="component" value="Unassembled WGS sequence"/>
</dbReference>
<dbReference type="EMBL" id="SGPL01000206">
    <property type="protein sequence ID" value="THH15524.1"/>
    <property type="molecule type" value="Genomic_DNA"/>
</dbReference>
<keyword evidence="3" id="KW-1185">Reference proteome</keyword>
<protein>
    <submittedName>
        <fullName evidence="2">Uncharacterized protein</fullName>
    </submittedName>
</protein>
<dbReference type="AlphaFoldDB" id="A0A4S4LSW1"/>
<evidence type="ECO:0000313" key="3">
    <source>
        <dbReference type="Proteomes" id="UP000310158"/>
    </source>
</evidence>
<reference evidence="2 3" key="1">
    <citation type="submission" date="2019-02" db="EMBL/GenBank/DDBJ databases">
        <title>Genome sequencing of the rare red list fungi Bondarzewia mesenterica.</title>
        <authorList>
            <person name="Buettner E."/>
            <person name="Kellner H."/>
        </authorList>
    </citation>
    <scope>NUCLEOTIDE SEQUENCE [LARGE SCALE GENOMIC DNA]</scope>
    <source>
        <strain evidence="2 3">DSM 108281</strain>
    </source>
</reference>
<name>A0A4S4LSW1_9AGAM</name>
<feature type="non-terminal residue" evidence="2">
    <location>
        <position position="1"/>
    </location>
</feature>
<proteinExistence type="predicted"/>
<sequence>GATPAFTRERSKLTREERIRVAKARRERASMSSGGVGLGIGIGTAEDDGTMDASRVSGRERWGPGGDVVQELKDVIWKVGEKRRRMTEGTQGEGSGSASVDGQLFATPPPPVVEQREEQAQS</sequence>
<comment type="caution">
    <text evidence="2">The sequence shown here is derived from an EMBL/GenBank/DDBJ whole genome shotgun (WGS) entry which is preliminary data.</text>
</comment>
<accession>A0A4S4LSW1</accession>
<feature type="region of interest" description="Disordered" evidence="1">
    <location>
        <begin position="21"/>
        <end position="67"/>
    </location>
</feature>